<evidence type="ECO:0000313" key="1">
    <source>
        <dbReference type="EMBL" id="KAJ1884987.1"/>
    </source>
</evidence>
<gene>
    <name evidence="1" type="ORF">LPJ66_010346</name>
</gene>
<dbReference type="EMBL" id="JANBPG010002674">
    <property type="protein sequence ID" value="KAJ1884987.1"/>
    <property type="molecule type" value="Genomic_DNA"/>
</dbReference>
<keyword evidence="2" id="KW-1185">Reference proteome</keyword>
<feature type="non-terminal residue" evidence="1">
    <location>
        <position position="1"/>
    </location>
</feature>
<dbReference type="Proteomes" id="UP001150581">
    <property type="component" value="Unassembled WGS sequence"/>
</dbReference>
<accession>A0ACC1I6W0</accession>
<evidence type="ECO:0000313" key="2">
    <source>
        <dbReference type="Proteomes" id="UP001150581"/>
    </source>
</evidence>
<protein>
    <submittedName>
        <fullName evidence="1">Uncharacterized protein</fullName>
    </submittedName>
</protein>
<name>A0ACC1I6W0_9FUNG</name>
<feature type="non-terminal residue" evidence="1">
    <location>
        <position position="97"/>
    </location>
</feature>
<sequence length="97" mass="10954">TRPSTRLPPRFCCRRARSTGSRTLATSTPETCTARATRPCSQSASVTRTRRTRTAAPARRALPGSTICPRSAWWRSCRALRTRTWNPQFPMMRCPNS</sequence>
<comment type="caution">
    <text evidence="1">The sequence shown here is derived from an EMBL/GenBank/DDBJ whole genome shotgun (WGS) entry which is preliminary data.</text>
</comment>
<reference evidence="1" key="1">
    <citation type="submission" date="2022-07" db="EMBL/GenBank/DDBJ databases">
        <title>Phylogenomic reconstructions and comparative analyses of Kickxellomycotina fungi.</title>
        <authorList>
            <person name="Reynolds N.K."/>
            <person name="Stajich J.E."/>
            <person name="Barry K."/>
            <person name="Grigoriev I.V."/>
            <person name="Crous P."/>
            <person name="Smith M.E."/>
        </authorList>
    </citation>
    <scope>NUCLEOTIDE SEQUENCE</scope>
    <source>
        <strain evidence="1">Benny 63K</strain>
    </source>
</reference>
<proteinExistence type="predicted"/>
<organism evidence="1 2">
    <name type="scientific">Kickxella alabastrina</name>
    <dbReference type="NCBI Taxonomy" id="61397"/>
    <lineage>
        <taxon>Eukaryota</taxon>
        <taxon>Fungi</taxon>
        <taxon>Fungi incertae sedis</taxon>
        <taxon>Zoopagomycota</taxon>
        <taxon>Kickxellomycotina</taxon>
        <taxon>Kickxellomycetes</taxon>
        <taxon>Kickxellales</taxon>
        <taxon>Kickxellaceae</taxon>
        <taxon>Kickxella</taxon>
    </lineage>
</organism>